<protein>
    <submittedName>
        <fullName evidence="1">Uncharacterized protein</fullName>
    </submittedName>
</protein>
<dbReference type="EMBL" id="GGEC01081116">
    <property type="protein sequence ID" value="MBX61600.1"/>
    <property type="molecule type" value="Transcribed_RNA"/>
</dbReference>
<sequence length="29" mass="3417">MWRRKSKPNKNFTFILLISAMHTPPSMAL</sequence>
<proteinExistence type="predicted"/>
<reference evidence="1" key="1">
    <citation type="submission" date="2018-02" db="EMBL/GenBank/DDBJ databases">
        <title>Rhizophora mucronata_Transcriptome.</title>
        <authorList>
            <person name="Meera S.P."/>
            <person name="Sreeshan A."/>
            <person name="Augustine A."/>
        </authorList>
    </citation>
    <scope>NUCLEOTIDE SEQUENCE</scope>
    <source>
        <tissue evidence="1">Leaf</tissue>
    </source>
</reference>
<evidence type="ECO:0000313" key="1">
    <source>
        <dbReference type="EMBL" id="MBX61600.1"/>
    </source>
</evidence>
<dbReference type="AlphaFoldDB" id="A0A2P2Q3N0"/>
<accession>A0A2P2Q3N0</accession>
<name>A0A2P2Q3N0_RHIMU</name>
<organism evidence="1">
    <name type="scientific">Rhizophora mucronata</name>
    <name type="common">Asiatic mangrove</name>
    <dbReference type="NCBI Taxonomy" id="61149"/>
    <lineage>
        <taxon>Eukaryota</taxon>
        <taxon>Viridiplantae</taxon>
        <taxon>Streptophyta</taxon>
        <taxon>Embryophyta</taxon>
        <taxon>Tracheophyta</taxon>
        <taxon>Spermatophyta</taxon>
        <taxon>Magnoliopsida</taxon>
        <taxon>eudicotyledons</taxon>
        <taxon>Gunneridae</taxon>
        <taxon>Pentapetalae</taxon>
        <taxon>rosids</taxon>
        <taxon>fabids</taxon>
        <taxon>Malpighiales</taxon>
        <taxon>Rhizophoraceae</taxon>
        <taxon>Rhizophora</taxon>
    </lineage>
</organism>